<evidence type="ECO:0000313" key="4">
    <source>
        <dbReference type="Proteomes" id="UP000799424"/>
    </source>
</evidence>
<accession>A0A6A6ZF99</accession>
<name>A0A6A6ZF99_9PLEO</name>
<dbReference type="Proteomes" id="UP000799424">
    <property type="component" value="Unassembled WGS sequence"/>
</dbReference>
<reference evidence="3" key="1">
    <citation type="journal article" date="2020" name="Stud. Mycol.">
        <title>101 Dothideomycetes genomes: a test case for predicting lifestyles and emergence of pathogens.</title>
        <authorList>
            <person name="Haridas S."/>
            <person name="Albert R."/>
            <person name="Binder M."/>
            <person name="Bloem J."/>
            <person name="Labutti K."/>
            <person name="Salamov A."/>
            <person name="Andreopoulos B."/>
            <person name="Baker S."/>
            <person name="Barry K."/>
            <person name="Bills G."/>
            <person name="Bluhm B."/>
            <person name="Cannon C."/>
            <person name="Castanera R."/>
            <person name="Culley D."/>
            <person name="Daum C."/>
            <person name="Ezra D."/>
            <person name="Gonzalez J."/>
            <person name="Henrissat B."/>
            <person name="Kuo A."/>
            <person name="Liang C."/>
            <person name="Lipzen A."/>
            <person name="Lutzoni F."/>
            <person name="Magnuson J."/>
            <person name="Mondo S."/>
            <person name="Nolan M."/>
            <person name="Ohm R."/>
            <person name="Pangilinan J."/>
            <person name="Park H.-J."/>
            <person name="Ramirez L."/>
            <person name="Alfaro M."/>
            <person name="Sun H."/>
            <person name="Tritt A."/>
            <person name="Yoshinaga Y."/>
            <person name="Zwiers L.-H."/>
            <person name="Turgeon B."/>
            <person name="Goodwin S."/>
            <person name="Spatafora J."/>
            <person name="Crous P."/>
            <person name="Grigoriev I."/>
        </authorList>
    </citation>
    <scope>NUCLEOTIDE SEQUENCE</scope>
    <source>
        <strain evidence="3">CBS 113818</strain>
    </source>
</reference>
<dbReference type="AlphaFoldDB" id="A0A6A6ZF99"/>
<keyword evidence="2" id="KW-0539">Nucleus</keyword>
<evidence type="ECO:0000256" key="2">
    <source>
        <dbReference type="ARBA" id="ARBA00023242"/>
    </source>
</evidence>
<dbReference type="GO" id="GO:0000976">
    <property type="term" value="F:transcription cis-regulatory region binding"/>
    <property type="evidence" value="ECO:0007669"/>
    <property type="project" value="TreeGrafter"/>
</dbReference>
<dbReference type="PANTHER" id="PTHR37534:SF39">
    <property type="entry name" value="TRANSCRIPTION FACTOR DOMAIN-CONTAINING PROTEIN"/>
    <property type="match status" value="1"/>
</dbReference>
<dbReference type="EMBL" id="MU006245">
    <property type="protein sequence ID" value="KAF2819389.1"/>
    <property type="molecule type" value="Genomic_DNA"/>
</dbReference>
<dbReference type="GO" id="GO:0005634">
    <property type="term" value="C:nucleus"/>
    <property type="evidence" value="ECO:0007669"/>
    <property type="project" value="UniProtKB-SubCell"/>
</dbReference>
<organism evidence="3 4">
    <name type="scientific">Ophiobolus disseminans</name>
    <dbReference type="NCBI Taxonomy" id="1469910"/>
    <lineage>
        <taxon>Eukaryota</taxon>
        <taxon>Fungi</taxon>
        <taxon>Dikarya</taxon>
        <taxon>Ascomycota</taxon>
        <taxon>Pezizomycotina</taxon>
        <taxon>Dothideomycetes</taxon>
        <taxon>Pleosporomycetidae</taxon>
        <taxon>Pleosporales</taxon>
        <taxon>Pleosporineae</taxon>
        <taxon>Phaeosphaeriaceae</taxon>
        <taxon>Ophiobolus</taxon>
    </lineage>
</organism>
<proteinExistence type="predicted"/>
<dbReference type="Pfam" id="PF11951">
    <property type="entry name" value="Fungal_trans_2"/>
    <property type="match status" value="1"/>
</dbReference>
<sequence>MQQGQMTTGCATCKVSDARFVHTSHWDIELYHSLTSSAPVRALPLLGVPMLWNTFKLEAPDRDLFEYSSASLATFGHDATTLGNILVRIALEEKTTSTAAVLQALLALSSLHRYGLQPQAVELKIAALRSLAEESAAPSLGAKETIQHTAAGMLLCSFEVHQSSCSSDEWMGFLSGVETVINASSIKTLLQLGSDVVVLLDWVHYHDVLARFSLLYWEREGTPELPSTPTNFFGLQVSILPPPISSMLNLLSQACATISSSAIPPEISDSVDDYKGFLGVMNWRIRTVPMPKIPDDDNNGSDDATLVMYLYQLAMLVFLNRSTEGVIDQPVRTQQYIDKACAIFPRLRFCKQQFPIHVIGCEARTDEQRAVILDVISRTEKMSSSRSFNYCKRILQAVWAQDDLREGNNISYHDRLTSVISHCVIVPSFYLLNAKTRVG</sequence>
<gene>
    <name evidence="3" type="ORF">CC86DRAFT_431983</name>
</gene>
<evidence type="ECO:0000256" key="1">
    <source>
        <dbReference type="ARBA" id="ARBA00004123"/>
    </source>
</evidence>
<keyword evidence="4" id="KW-1185">Reference proteome</keyword>
<evidence type="ECO:0000313" key="3">
    <source>
        <dbReference type="EMBL" id="KAF2819389.1"/>
    </source>
</evidence>
<dbReference type="GO" id="GO:0045944">
    <property type="term" value="P:positive regulation of transcription by RNA polymerase II"/>
    <property type="evidence" value="ECO:0007669"/>
    <property type="project" value="TreeGrafter"/>
</dbReference>
<dbReference type="GO" id="GO:0003700">
    <property type="term" value="F:DNA-binding transcription factor activity"/>
    <property type="evidence" value="ECO:0007669"/>
    <property type="project" value="TreeGrafter"/>
</dbReference>
<dbReference type="OrthoDB" id="5130013at2759"/>
<evidence type="ECO:0008006" key="5">
    <source>
        <dbReference type="Google" id="ProtNLM"/>
    </source>
</evidence>
<dbReference type="InterPro" id="IPR021858">
    <property type="entry name" value="Fun_TF"/>
</dbReference>
<dbReference type="PANTHER" id="PTHR37534">
    <property type="entry name" value="TRANSCRIPTIONAL ACTIVATOR PROTEIN UGA3"/>
    <property type="match status" value="1"/>
</dbReference>
<protein>
    <recommendedName>
        <fullName evidence="5">Transcription factor domain-containing protein</fullName>
    </recommendedName>
</protein>
<comment type="subcellular location">
    <subcellularLocation>
        <location evidence="1">Nucleus</location>
    </subcellularLocation>
</comment>